<evidence type="ECO:0000313" key="2">
    <source>
        <dbReference type="EMBL" id="KAF6397167.1"/>
    </source>
</evidence>
<keyword evidence="3" id="KW-1185">Reference proteome</keyword>
<dbReference type="EMBL" id="JACASE010000017">
    <property type="protein sequence ID" value="KAF6397167.1"/>
    <property type="molecule type" value="Genomic_DNA"/>
</dbReference>
<feature type="compositionally biased region" description="Basic and acidic residues" evidence="1">
    <location>
        <begin position="17"/>
        <end position="35"/>
    </location>
</feature>
<organism evidence="2 3">
    <name type="scientific">Rousettus aegyptiacus</name>
    <name type="common">Egyptian fruit bat</name>
    <name type="synonym">Pteropus aegyptiacus</name>
    <dbReference type="NCBI Taxonomy" id="9407"/>
    <lineage>
        <taxon>Eukaryota</taxon>
        <taxon>Metazoa</taxon>
        <taxon>Chordata</taxon>
        <taxon>Craniata</taxon>
        <taxon>Vertebrata</taxon>
        <taxon>Euteleostomi</taxon>
        <taxon>Mammalia</taxon>
        <taxon>Eutheria</taxon>
        <taxon>Laurasiatheria</taxon>
        <taxon>Chiroptera</taxon>
        <taxon>Yinpterochiroptera</taxon>
        <taxon>Pteropodoidea</taxon>
        <taxon>Pteropodidae</taxon>
        <taxon>Rousettinae</taxon>
        <taxon>Rousettus</taxon>
    </lineage>
</organism>
<feature type="region of interest" description="Disordered" evidence="1">
    <location>
        <begin position="17"/>
        <end position="41"/>
    </location>
</feature>
<proteinExistence type="predicted"/>
<sequence>MQLPQAGLGWKFKDNIKTNKQTKLREEKCGRKQPGEGKTSPLPVCKLHFAAAPPTPHRVTPQSPSGSFLSCPKANEDRAPWASGAPCRSPGTLLSLCFMLPLGPCLTFTVETWVQQTAPATGFAKCVLLGTILK</sequence>
<dbReference type="Proteomes" id="UP000593571">
    <property type="component" value="Unassembled WGS sequence"/>
</dbReference>
<evidence type="ECO:0000313" key="3">
    <source>
        <dbReference type="Proteomes" id="UP000593571"/>
    </source>
</evidence>
<accession>A0A7J8BE68</accession>
<comment type="caution">
    <text evidence="2">The sequence shown here is derived from an EMBL/GenBank/DDBJ whole genome shotgun (WGS) entry which is preliminary data.</text>
</comment>
<reference evidence="2 3" key="1">
    <citation type="journal article" date="2020" name="Nature">
        <title>Six reference-quality genomes reveal evolution of bat adaptations.</title>
        <authorList>
            <person name="Jebb D."/>
            <person name="Huang Z."/>
            <person name="Pippel M."/>
            <person name="Hughes G.M."/>
            <person name="Lavrichenko K."/>
            <person name="Devanna P."/>
            <person name="Winkler S."/>
            <person name="Jermiin L.S."/>
            <person name="Skirmuntt E.C."/>
            <person name="Katzourakis A."/>
            <person name="Burkitt-Gray L."/>
            <person name="Ray D.A."/>
            <person name="Sullivan K.A.M."/>
            <person name="Roscito J.G."/>
            <person name="Kirilenko B.M."/>
            <person name="Davalos L.M."/>
            <person name="Corthals A.P."/>
            <person name="Power M.L."/>
            <person name="Jones G."/>
            <person name="Ransome R.D."/>
            <person name="Dechmann D.K.N."/>
            <person name="Locatelli A.G."/>
            <person name="Puechmaille S.J."/>
            <person name="Fedrigo O."/>
            <person name="Jarvis E.D."/>
            <person name="Hiller M."/>
            <person name="Vernes S.C."/>
            <person name="Myers E.W."/>
            <person name="Teeling E.C."/>
        </authorList>
    </citation>
    <scope>NUCLEOTIDE SEQUENCE [LARGE SCALE GENOMIC DNA]</scope>
    <source>
        <strain evidence="2">MRouAeg1</strain>
        <tissue evidence="2">Muscle</tissue>
    </source>
</reference>
<gene>
    <name evidence="2" type="ORF">HJG63_009829</name>
</gene>
<evidence type="ECO:0000256" key="1">
    <source>
        <dbReference type="SAM" id="MobiDB-lite"/>
    </source>
</evidence>
<name>A0A7J8BE68_ROUAE</name>
<protein>
    <submittedName>
        <fullName evidence="2">Uncharacterized protein</fullName>
    </submittedName>
</protein>
<dbReference type="AlphaFoldDB" id="A0A7J8BE68"/>